<feature type="domain" description="HTH lysR-type" evidence="5">
    <location>
        <begin position="10"/>
        <end position="59"/>
    </location>
</feature>
<dbReference type="Pfam" id="PF00126">
    <property type="entry name" value="HTH_1"/>
    <property type="match status" value="1"/>
</dbReference>
<evidence type="ECO:0000256" key="1">
    <source>
        <dbReference type="ARBA" id="ARBA00009437"/>
    </source>
</evidence>
<evidence type="ECO:0000313" key="7">
    <source>
        <dbReference type="Proteomes" id="UP000574769"/>
    </source>
</evidence>
<protein>
    <submittedName>
        <fullName evidence="6">DNA-binding transcriptional LysR family regulator</fullName>
    </submittedName>
</protein>
<evidence type="ECO:0000256" key="3">
    <source>
        <dbReference type="ARBA" id="ARBA00023125"/>
    </source>
</evidence>
<dbReference type="CDD" id="cd08422">
    <property type="entry name" value="PBP2_CrgA_like"/>
    <property type="match status" value="1"/>
</dbReference>
<dbReference type="GO" id="GO:0043565">
    <property type="term" value="F:sequence-specific DNA binding"/>
    <property type="evidence" value="ECO:0007669"/>
    <property type="project" value="TreeGrafter"/>
</dbReference>
<dbReference type="PROSITE" id="PS50931">
    <property type="entry name" value="HTH_LYSR"/>
    <property type="match status" value="1"/>
</dbReference>
<dbReference type="PANTHER" id="PTHR30537">
    <property type="entry name" value="HTH-TYPE TRANSCRIPTIONAL REGULATOR"/>
    <property type="match status" value="1"/>
</dbReference>
<dbReference type="InterPro" id="IPR058163">
    <property type="entry name" value="LysR-type_TF_proteobact-type"/>
</dbReference>
<name>A0A7W7EZ25_9SPHN</name>
<proteinExistence type="inferred from homology"/>
<comment type="similarity">
    <text evidence="1">Belongs to the LysR transcriptional regulatory family.</text>
</comment>
<dbReference type="Gene3D" id="3.40.190.290">
    <property type="match status" value="1"/>
</dbReference>
<organism evidence="6 7">
    <name type="scientific">Sphingomonas abaci</name>
    <dbReference type="NCBI Taxonomy" id="237611"/>
    <lineage>
        <taxon>Bacteria</taxon>
        <taxon>Pseudomonadati</taxon>
        <taxon>Pseudomonadota</taxon>
        <taxon>Alphaproteobacteria</taxon>
        <taxon>Sphingomonadales</taxon>
        <taxon>Sphingomonadaceae</taxon>
        <taxon>Sphingomonas</taxon>
    </lineage>
</organism>
<dbReference type="PANTHER" id="PTHR30537:SF5">
    <property type="entry name" value="HTH-TYPE TRANSCRIPTIONAL ACTIVATOR TTDR-RELATED"/>
    <property type="match status" value="1"/>
</dbReference>
<dbReference type="EMBL" id="JACHNY010000005">
    <property type="protein sequence ID" value="MBB4618619.1"/>
    <property type="molecule type" value="Genomic_DNA"/>
</dbReference>
<keyword evidence="3 6" id="KW-0238">DNA-binding</keyword>
<dbReference type="Gene3D" id="1.10.10.10">
    <property type="entry name" value="Winged helix-like DNA-binding domain superfamily/Winged helix DNA-binding domain"/>
    <property type="match status" value="1"/>
</dbReference>
<evidence type="ECO:0000259" key="5">
    <source>
        <dbReference type="PROSITE" id="PS50931"/>
    </source>
</evidence>
<dbReference type="InterPro" id="IPR000847">
    <property type="entry name" value="LysR_HTH_N"/>
</dbReference>
<reference evidence="6 7" key="1">
    <citation type="submission" date="2020-08" db="EMBL/GenBank/DDBJ databases">
        <title>Genomic Encyclopedia of Type Strains, Phase IV (KMG-IV): sequencing the most valuable type-strain genomes for metagenomic binning, comparative biology and taxonomic classification.</title>
        <authorList>
            <person name="Goeker M."/>
        </authorList>
    </citation>
    <scope>NUCLEOTIDE SEQUENCE [LARGE SCALE GENOMIC DNA]</scope>
    <source>
        <strain evidence="6 7">DSM 15867</strain>
    </source>
</reference>
<evidence type="ECO:0000256" key="2">
    <source>
        <dbReference type="ARBA" id="ARBA00023015"/>
    </source>
</evidence>
<evidence type="ECO:0000256" key="4">
    <source>
        <dbReference type="ARBA" id="ARBA00023163"/>
    </source>
</evidence>
<dbReference type="GO" id="GO:0006351">
    <property type="term" value="P:DNA-templated transcription"/>
    <property type="evidence" value="ECO:0007669"/>
    <property type="project" value="TreeGrafter"/>
</dbReference>
<accession>A0A7W7EZ25</accession>
<dbReference type="InterPro" id="IPR005119">
    <property type="entry name" value="LysR_subst-bd"/>
</dbReference>
<dbReference type="SUPFAM" id="SSF46785">
    <property type="entry name" value="Winged helix' DNA-binding domain"/>
    <property type="match status" value="1"/>
</dbReference>
<dbReference type="Pfam" id="PF03466">
    <property type="entry name" value="LysR_substrate"/>
    <property type="match status" value="1"/>
</dbReference>
<keyword evidence="7" id="KW-1185">Reference proteome</keyword>
<sequence length="299" mass="32665">MMMDPDYDLFVAAARHGSLSAGGRTLGVSATMASRRIGKLEQRLGAQLIHRSTRRFALTEAGERFHIALQHIQAQLHEAEVRVSGRLDTPSGPFRISAPTSFGRLYIAPLLPAFLRRYPQLSLSVDLSDGFVDLVAARVDCAIRIASDIPASLESYRLGDSRRVLCAAPGYLASAGTPATIDDLAAHRLLAAEGQLPWRLLNGHRYGVVDRQSHVGTNSSELVRELTLSGMGIALRSLWDVGDALHDGRLVRVLPDWEGSSRVGIHAVHTRQTMVPPTVPAFIAFLRERLDPAAWDRAD</sequence>
<comment type="caution">
    <text evidence="6">The sequence shown here is derived from an EMBL/GenBank/DDBJ whole genome shotgun (WGS) entry which is preliminary data.</text>
</comment>
<keyword evidence="4" id="KW-0804">Transcription</keyword>
<dbReference type="GO" id="GO:0003700">
    <property type="term" value="F:DNA-binding transcription factor activity"/>
    <property type="evidence" value="ECO:0007669"/>
    <property type="project" value="InterPro"/>
</dbReference>
<dbReference type="SUPFAM" id="SSF53850">
    <property type="entry name" value="Periplasmic binding protein-like II"/>
    <property type="match status" value="1"/>
</dbReference>
<keyword evidence="2" id="KW-0805">Transcription regulation</keyword>
<dbReference type="AlphaFoldDB" id="A0A7W7EZ25"/>
<gene>
    <name evidence="6" type="ORF">GGQ96_002762</name>
</gene>
<dbReference type="Proteomes" id="UP000574769">
    <property type="component" value="Unassembled WGS sequence"/>
</dbReference>
<evidence type="ECO:0000313" key="6">
    <source>
        <dbReference type="EMBL" id="MBB4618619.1"/>
    </source>
</evidence>
<dbReference type="InterPro" id="IPR036388">
    <property type="entry name" value="WH-like_DNA-bd_sf"/>
</dbReference>
<dbReference type="InterPro" id="IPR036390">
    <property type="entry name" value="WH_DNA-bd_sf"/>
</dbReference>